<dbReference type="RefSeq" id="WP_176068986.1">
    <property type="nucleotide sequence ID" value="NZ_JABWMJ010000004.1"/>
</dbReference>
<evidence type="ECO:0000313" key="1">
    <source>
        <dbReference type="EMBL" id="NUZ06234.1"/>
    </source>
</evidence>
<dbReference type="CDD" id="cd05560">
    <property type="entry name" value="Xcc1710_like"/>
    <property type="match status" value="1"/>
</dbReference>
<name>A0A7Y6NN69_9BURK</name>
<protein>
    <submittedName>
        <fullName evidence="1">Xcc1710-like domain-containing protein</fullName>
    </submittedName>
</protein>
<dbReference type="Pfam" id="PF04430">
    <property type="entry name" value="DUF498"/>
    <property type="match status" value="1"/>
</dbReference>
<proteinExistence type="predicted"/>
<dbReference type="InterPro" id="IPR036748">
    <property type="entry name" value="MTH938-like_sf"/>
</dbReference>
<dbReference type="PANTHER" id="PTHR21192">
    <property type="entry name" value="NUCLEAR PROTEIN E3-3"/>
    <property type="match status" value="1"/>
</dbReference>
<gene>
    <name evidence="1" type="ORF">HQN59_10730</name>
</gene>
<dbReference type="PANTHER" id="PTHR21192:SF2">
    <property type="entry name" value="NADH DEHYDROGENASE [UBIQUINONE] 1 ALPHA SUBCOMPLEX ASSEMBLY FACTOR 3"/>
    <property type="match status" value="1"/>
</dbReference>
<reference evidence="1 2" key="1">
    <citation type="submission" date="2020-06" db="EMBL/GenBank/DDBJ databases">
        <title>Schlegella sp. ID0723 isolated from air conditioner.</title>
        <authorList>
            <person name="Kim D.Y."/>
            <person name="Kim D.-U."/>
        </authorList>
    </citation>
    <scope>NUCLEOTIDE SEQUENCE [LARGE SCALE GENOMIC DNA]</scope>
    <source>
        <strain evidence="1 2">ID0723</strain>
    </source>
</reference>
<dbReference type="AlphaFoldDB" id="A0A7Y6NN69"/>
<keyword evidence="2" id="KW-1185">Reference proteome</keyword>
<comment type="caution">
    <text evidence="1">The sequence shown here is derived from an EMBL/GenBank/DDBJ whole genome shotgun (WGS) entry which is preliminary data.</text>
</comment>
<dbReference type="SUPFAM" id="SSF64076">
    <property type="entry name" value="MTH938-like"/>
    <property type="match status" value="1"/>
</dbReference>
<organism evidence="1 2">
    <name type="scientific">Piscinibacter koreensis</name>
    <dbReference type="NCBI Taxonomy" id="2742824"/>
    <lineage>
        <taxon>Bacteria</taxon>
        <taxon>Pseudomonadati</taxon>
        <taxon>Pseudomonadota</taxon>
        <taxon>Betaproteobacteria</taxon>
        <taxon>Burkholderiales</taxon>
        <taxon>Sphaerotilaceae</taxon>
        <taxon>Piscinibacter</taxon>
    </lineage>
</organism>
<dbReference type="Proteomes" id="UP000529637">
    <property type="component" value="Unassembled WGS sequence"/>
</dbReference>
<dbReference type="InterPro" id="IPR007523">
    <property type="entry name" value="NDUFAF3/AAMDC"/>
</dbReference>
<evidence type="ECO:0000313" key="2">
    <source>
        <dbReference type="Proteomes" id="UP000529637"/>
    </source>
</evidence>
<dbReference type="Gene3D" id="3.40.1230.10">
    <property type="entry name" value="MTH938-like"/>
    <property type="match status" value="1"/>
</dbReference>
<sequence>MKMRADRQEGQNAISRHGPDGIIVNGVEYTHSTLVAWRGDVERWEVDAFEQLAVEHFEKVAALAPELVLFGSGARLRFVRPALLRPLLGSGIGVETMDTAAACRTYNVLIAEGRSVVAALLFETRGNTAS</sequence>
<dbReference type="EMBL" id="JABWMJ010000004">
    <property type="protein sequence ID" value="NUZ06234.1"/>
    <property type="molecule type" value="Genomic_DNA"/>
</dbReference>
<accession>A0A7Y6NN69</accession>